<accession>A0A7C8I9E8</accession>
<evidence type="ECO:0000256" key="1">
    <source>
        <dbReference type="SAM" id="Phobius"/>
    </source>
</evidence>
<keyword evidence="1" id="KW-0812">Transmembrane</keyword>
<protein>
    <submittedName>
        <fullName evidence="2">Uncharacterized protein</fullName>
    </submittedName>
</protein>
<keyword evidence="3" id="KW-1185">Reference proteome</keyword>
<keyword evidence="1" id="KW-0472">Membrane</keyword>
<feature type="transmembrane region" description="Helical" evidence="1">
    <location>
        <begin position="28"/>
        <end position="47"/>
    </location>
</feature>
<dbReference type="AlphaFoldDB" id="A0A7C8I9E8"/>
<comment type="caution">
    <text evidence="2">The sequence shown here is derived from an EMBL/GenBank/DDBJ whole genome shotgun (WGS) entry which is preliminary data.</text>
</comment>
<dbReference type="EMBL" id="JAADJZ010000006">
    <property type="protein sequence ID" value="KAF2873977.1"/>
    <property type="molecule type" value="Genomic_DNA"/>
</dbReference>
<dbReference type="OrthoDB" id="426718at2759"/>
<proteinExistence type="predicted"/>
<name>A0A7C8I9E8_9PLEO</name>
<dbReference type="PANTHER" id="PTHR37490:SF2">
    <property type="match status" value="1"/>
</dbReference>
<evidence type="ECO:0000313" key="2">
    <source>
        <dbReference type="EMBL" id="KAF2873977.1"/>
    </source>
</evidence>
<gene>
    <name evidence="2" type="ORF">BDV95DRAFT_592129</name>
</gene>
<evidence type="ECO:0000313" key="3">
    <source>
        <dbReference type="Proteomes" id="UP000481861"/>
    </source>
</evidence>
<reference evidence="2 3" key="1">
    <citation type="submission" date="2020-01" db="EMBL/GenBank/DDBJ databases">
        <authorList>
            <consortium name="DOE Joint Genome Institute"/>
            <person name="Haridas S."/>
            <person name="Albert R."/>
            <person name="Binder M."/>
            <person name="Bloem J."/>
            <person name="Labutti K."/>
            <person name="Salamov A."/>
            <person name="Andreopoulos B."/>
            <person name="Baker S.E."/>
            <person name="Barry K."/>
            <person name="Bills G."/>
            <person name="Bluhm B.H."/>
            <person name="Cannon C."/>
            <person name="Castanera R."/>
            <person name="Culley D.E."/>
            <person name="Daum C."/>
            <person name="Ezra D."/>
            <person name="Gonzalez J.B."/>
            <person name="Henrissat B."/>
            <person name="Kuo A."/>
            <person name="Liang C."/>
            <person name="Lipzen A."/>
            <person name="Lutzoni F."/>
            <person name="Magnuson J."/>
            <person name="Mondo S."/>
            <person name="Nolan M."/>
            <person name="Ohm R."/>
            <person name="Pangilinan J."/>
            <person name="Park H.-J.H."/>
            <person name="Ramirez L."/>
            <person name="Alfaro M."/>
            <person name="Sun H."/>
            <person name="Tritt A."/>
            <person name="Yoshinaga Y."/>
            <person name="Zwiers L.-H.L."/>
            <person name="Turgeon B.G."/>
            <person name="Goodwin S.B."/>
            <person name="Spatafora J.W."/>
            <person name="Crous P.W."/>
            <person name="Grigoriev I.V."/>
        </authorList>
    </citation>
    <scope>NUCLEOTIDE SEQUENCE [LARGE SCALE GENOMIC DNA]</scope>
    <source>
        <strain evidence="2 3">CBS 611.86</strain>
    </source>
</reference>
<dbReference type="Pfam" id="PF11913">
    <property type="entry name" value="DUF3431"/>
    <property type="match status" value="1"/>
</dbReference>
<dbReference type="PANTHER" id="PTHR37490">
    <property type="entry name" value="EXPRESSED PROTEIN"/>
    <property type="match status" value="1"/>
</dbReference>
<keyword evidence="1" id="KW-1133">Transmembrane helix</keyword>
<sequence>MHTYLEAQKRRCDIQFLRFRPSRSISKTFSIAALSLFTFCIALQLYINGLREASTPAAVDGHESPYNTTMTEVETAPPVPKQLTGAVVVPASRIAELEWVSEIQDPMWKLHRYNYDDPSPPPETHFPVNKGQEAMMYLSYVINNYDSLPDYSIFLHGHRTSWHQEEDIVESINSLRLSAVDDVGYISLRCIWDPGCPEEMKLIENDPAELVVDSTKDRQNTMHLIGKSWKSLFGNNTATPKAIGAPCCAQFMATRKAIHIRSKAEYERMRQWLVDTEVVDHLSGMLFEKLWAYIFTKEAIRCPSEEQCKCGYFGRCASEPAIPG</sequence>
<organism evidence="2 3">
    <name type="scientific">Massariosphaeria phaeospora</name>
    <dbReference type="NCBI Taxonomy" id="100035"/>
    <lineage>
        <taxon>Eukaryota</taxon>
        <taxon>Fungi</taxon>
        <taxon>Dikarya</taxon>
        <taxon>Ascomycota</taxon>
        <taxon>Pezizomycotina</taxon>
        <taxon>Dothideomycetes</taxon>
        <taxon>Pleosporomycetidae</taxon>
        <taxon>Pleosporales</taxon>
        <taxon>Pleosporales incertae sedis</taxon>
        <taxon>Massariosphaeria</taxon>
    </lineage>
</organism>
<dbReference type="InterPro" id="IPR021838">
    <property type="entry name" value="DUF3431"/>
</dbReference>
<dbReference type="Proteomes" id="UP000481861">
    <property type="component" value="Unassembled WGS sequence"/>
</dbReference>